<dbReference type="AlphaFoldDB" id="A0AAV1E0Y1"/>
<evidence type="ECO:0000313" key="2">
    <source>
        <dbReference type="EMBL" id="CAI9112608.1"/>
    </source>
</evidence>
<proteinExistence type="predicted"/>
<organism evidence="2 3">
    <name type="scientific">Oldenlandia corymbosa var. corymbosa</name>
    <dbReference type="NCBI Taxonomy" id="529605"/>
    <lineage>
        <taxon>Eukaryota</taxon>
        <taxon>Viridiplantae</taxon>
        <taxon>Streptophyta</taxon>
        <taxon>Embryophyta</taxon>
        <taxon>Tracheophyta</taxon>
        <taxon>Spermatophyta</taxon>
        <taxon>Magnoliopsida</taxon>
        <taxon>eudicotyledons</taxon>
        <taxon>Gunneridae</taxon>
        <taxon>Pentapetalae</taxon>
        <taxon>asterids</taxon>
        <taxon>lamiids</taxon>
        <taxon>Gentianales</taxon>
        <taxon>Rubiaceae</taxon>
        <taxon>Rubioideae</taxon>
        <taxon>Spermacoceae</taxon>
        <taxon>Hedyotis-Oldenlandia complex</taxon>
        <taxon>Oldenlandia</taxon>
    </lineage>
</organism>
<dbReference type="EMBL" id="OX459124">
    <property type="protein sequence ID" value="CAI9112608.1"/>
    <property type="molecule type" value="Genomic_DNA"/>
</dbReference>
<evidence type="ECO:0000256" key="1">
    <source>
        <dbReference type="SAM" id="MobiDB-lite"/>
    </source>
</evidence>
<sequence length="362" mass="41097">MLSGVAGCTQVTSKSVEGCMEAQVQLMKSQIDFLHDALAEVKEANRDLSQLLSNRQDKSMMIGMIKKCFARKICWYVTFDEAKVKLLNCKQNGRSIQSYFEELEGFFLSSGVVENDYMLTDRFHYGLDKRFKLNPKIRRQSRLYEAYYTALEVEREHDTSCGWNGPIEDQGPIKEERMDLDYLCDRELVQESYDQVDGNVINFGVQTKGDDDLMEISAEEYQECLILVEHCLLLPFLSLFDGDHLANTNEEGQVAANNGEDEQVEDVNANGGSKDAALKNNPYIRDLLSNIVGPMTRARRKRMNESLNSLIVTTWAKEEIKLEDYKPKTINLLQVTPNGHGPFGEKNFGPQSTRGPPATFPE</sequence>
<reference evidence="2" key="1">
    <citation type="submission" date="2023-03" db="EMBL/GenBank/DDBJ databases">
        <authorList>
            <person name="Julca I."/>
        </authorList>
    </citation>
    <scope>NUCLEOTIDE SEQUENCE</scope>
</reference>
<accession>A0AAV1E0Y1</accession>
<name>A0AAV1E0Y1_OLDCO</name>
<evidence type="ECO:0000313" key="3">
    <source>
        <dbReference type="Proteomes" id="UP001161247"/>
    </source>
</evidence>
<feature type="region of interest" description="Disordered" evidence="1">
    <location>
        <begin position="336"/>
        <end position="362"/>
    </location>
</feature>
<gene>
    <name evidence="2" type="ORF">OLC1_LOCUS19769</name>
</gene>
<protein>
    <submittedName>
        <fullName evidence="2">OLC1v1013076C1</fullName>
    </submittedName>
</protein>
<keyword evidence="3" id="KW-1185">Reference proteome</keyword>
<dbReference type="Proteomes" id="UP001161247">
    <property type="component" value="Chromosome 7"/>
</dbReference>